<dbReference type="InterPro" id="IPR045378">
    <property type="entry name" value="LNT_N"/>
</dbReference>
<dbReference type="Gene3D" id="3.60.110.10">
    <property type="entry name" value="Carbon-nitrogen hydrolase"/>
    <property type="match status" value="1"/>
</dbReference>
<keyword evidence="8 9" id="KW-0012">Acyltransferase</keyword>
<comment type="subcellular location">
    <subcellularLocation>
        <location evidence="1 9">Cell membrane</location>
        <topology evidence="1 9">Multi-pass membrane protein</topology>
    </subcellularLocation>
</comment>
<evidence type="ECO:0000256" key="8">
    <source>
        <dbReference type="ARBA" id="ARBA00023315"/>
    </source>
</evidence>
<dbReference type="InterPro" id="IPR036526">
    <property type="entry name" value="C-N_Hydrolase_sf"/>
</dbReference>
<organism evidence="11 12">
    <name type="scientific">Candidatus Liberibacter europaeus</name>
    <dbReference type="NCBI Taxonomy" id="744859"/>
    <lineage>
        <taxon>Bacteria</taxon>
        <taxon>Pseudomonadati</taxon>
        <taxon>Pseudomonadota</taxon>
        <taxon>Alphaproteobacteria</taxon>
        <taxon>Hyphomicrobiales</taxon>
        <taxon>Rhizobiaceae</taxon>
        <taxon>Liberibacter</taxon>
    </lineage>
</organism>
<keyword evidence="6 9" id="KW-1133">Transmembrane helix</keyword>
<feature type="transmembrane region" description="Helical" evidence="9">
    <location>
        <begin position="207"/>
        <end position="227"/>
    </location>
</feature>
<proteinExistence type="inferred from homology"/>
<protein>
    <recommendedName>
        <fullName evidence="9">Apolipoprotein N-acyltransferase</fullName>
        <shortName evidence="9">ALP N-acyltransferase</shortName>
        <ecNumber evidence="9">2.3.1.269</ecNumber>
    </recommendedName>
</protein>
<feature type="transmembrane region" description="Helical" evidence="9">
    <location>
        <begin position="130"/>
        <end position="148"/>
    </location>
</feature>
<feature type="transmembrane region" description="Helical" evidence="9">
    <location>
        <begin position="36"/>
        <end position="55"/>
    </location>
</feature>
<dbReference type="Proteomes" id="UP000240811">
    <property type="component" value="Unassembled WGS sequence"/>
</dbReference>
<dbReference type="EC" id="2.3.1.269" evidence="9"/>
<keyword evidence="11" id="KW-0449">Lipoprotein</keyword>
<reference evidence="12" key="1">
    <citation type="submission" date="2018-02" db="EMBL/GenBank/DDBJ databases">
        <title>Genome sequence of Candidatus Liberibacter europaeus.</title>
        <authorList>
            <person name="Frampton R.A."/>
            <person name="Thompson S.M."/>
            <person name="David C."/>
            <person name="Addison S.M."/>
            <person name="Smith G.R."/>
        </authorList>
    </citation>
    <scope>NUCLEOTIDE SEQUENCE [LARGE SCALE GENOMIC DNA]</scope>
</reference>
<dbReference type="AlphaFoldDB" id="A0A2T4VYR7"/>
<keyword evidence="5 9" id="KW-0812">Transmembrane</keyword>
<keyword evidence="3 9" id="KW-1003">Cell membrane</keyword>
<feature type="transmembrane region" description="Helical" evidence="9">
    <location>
        <begin position="101"/>
        <end position="123"/>
    </location>
</feature>
<evidence type="ECO:0000256" key="5">
    <source>
        <dbReference type="ARBA" id="ARBA00022692"/>
    </source>
</evidence>
<sequence>MDNTAGKVMLLAGIRRYFIAISAGVIGSFAMPPSDLFIASFISFTLLIWLLDGISSGTGRVYSIGRVLSSFVVGWSFGIGYFIAGLWWIKDILIEQNSVVLPSWGIILLFVSIPIFFAIFYGIATSLSSFLWYDGVGRICIIACSFGLCEWLRSWFMGGGTWGSIGYAAMPVPVMMQSVHWIGLFGMNSLSVFCFSSPALFGTRQGMKVGVSISSILLTLHVVYGAWRLGNDSDLSQKDEKKMPVIRMVQPGINFKTKEKPEKILERYLSLTSLPVDLGQIDPSIIIWADVSPFLDIVDSPQTLNRISGVLKKGQLLIFGSTRMERVTSNGQNNFYKSIYVLDSNGKIVTSSNTKHTLPFFEYLPYKKFLGELNFDLLHFLIDYLSSPNKSVLSLSEDVNIHPRIFSEILSNHDIDNNRSSTNAIVNLTYDYWLKNNFGGAYQIFRHSRVQAVEVGLPLIRVENNGISAFFDSRGQLIASLNIDRSAAIDIHLQSTVRNTIHSEIRMKNFWIIEFILLILAVIVV</sequence>
<evidence type="ECO:0000313" key="12">
    <source>
        <dbReference type="Proteomes" id="UP000240811"/>
    </source>
</evidence>
<evidence type="ECO:0000256" key="3">
    <source>
        <dbReference type="ARBA" id="ARBA00022475"/>
    </source>
</evidence>
<dbReference type="InterPro" id="IPR004563">
    <property type="entry name" value="Apolipo_AcylTrfase"/>
</dbReference>
<comment type="catalytic activity">
    <reaction evidence="9">
        <text>N-terminal S-1,2-diacyl-sn-glyceryl-L-cysteinyl-[lipoprotein] + a glycerophospholipid = N-acyl-S-1,2-diacyl-sn-glyceryl-L-cysteinyl-[lipoprotein] + a 2-acyl-sn-glycero-3-phospholipid + H(+)</text>
        <dbReference type="Rhea" id="RHEA:48228"/>
        <dbReference type="Rhea" id="RHEA-COMP:14681"/>
        <dbReference type="Rhea" id="RHEA-COMP:14684"/>
        <dbReference type="ChEBI" id="CHEBI:15378"/>
        <dbReference type="ChEBI" id="CHEBI:136912"/>
        <dbReference type="ChEBI" id="CHEBI:140656"/>
        <dbReference type="ChEBI" id="CHEBI:140657"/>
        <dbReference type="ChEBI" id="CHEBI:140660"/>
        <dbReference type="EC" id="2.3.1.269"/>
    </reaction>
</comment>
<evidence type="ECO:0000256" key="9">
    <source>
        <dbReference type="HAMAP-Rule" id="MF_01148"/>
    </source>
</evidence>
<feature type="transmembrane region" description="Helical" evidence="9">
    <location>
        <begin position="67"/>
        <end position="89"/>
    </location>
</feature>
<comment type="function">
    <text evidence="9">Catalyzes the phospholipid dependent N-acylation of the N-terminal cysteine of apolipoprotein, the last step in lipoprotein maturation.</text>
</comment>
<keyword evidence="4 9" id="KW-0808">Transferase</keyword>
<name>A0A2T4VYR7_9HYPH</name>
<keyword evidence="7 9" id="KW-0472">Membrane</keyword>
<evidence type="ECO:0000256" key="7">
    <source>
        <dbReference type="ARBA" id="ARBA00023136"/>
    </source>
</evidence>
<dbReference type="GO" id="GO:0042158">
    <property type="term" value="P:lipoprotein biosynthetic process"/>
    <property type="evidence" value="ECO:0007669"/>
    <property type="project" value="UniProtKB-UniRule"/>
</dbReference>
<evidence type="ECO:0000256" key="6">
    <source>
        <dbReference type="ARBA" id="ARBA00022989"/>
    </source>
</evidence>
<dbReference type="PROSITE" id="PS50263">
    <property type="entry name" value="CN_HYDROLASE"/>
    <property type="match status" value="1"/>
</dbReference>
<evidence type="ECO:0000256" key="4">
    <source>
        <dbReference type="ARBA" id="ARBA00022679"/>
    </source>
</evidence>
<dbReference type="NCBIfam" id="TIGR00546">
    <property type="entry name" value="lnt"/>
    <property type="match status" value="1"/>
</dbReference>
<dbReference type="GO" id="GO:0005886">
    <property type="term" value="C:plasma membrane"/>
    <property type="evidence" value="ECO:0007669"/>
    <property type="project" value="UniProtKB-SubCell"/>
</dbReference>
<comment type="similarity">
    <text evidence="2 9">Belongs to the CN hydrolase family. Apolipoprotein N-acyltransferase subfamily.</text>
</comment>
<dbReference type="InterPro" id="IPR003010">
    <property type="entry name" value="C-N_Hydrolase"/>
</dbReference>
<accession>A0A2T4VYR7</accession>
<evidence type="ECO:0000313" key="11">
    <source>
        <dbReference type="EMBL" id="PTL86929.1"/>
    </source>
</evidence>
<dbReference type="SUPFAM" id="SSF56317">
    <property type="entry name" value="Carbon-nitrogen hydrolase"/>
    <property type="match status" value="1"/>
</dbReference>
<dbReference type="HAMAP" id="MF_01148">
    <property type="entry name" value="Lnt"/>
    <property type="match status" value="1"/>
</dbReference>
<feature type="transmembrane region" description="Helical" evidence="9">
    <location>
        <begin position="181"/>
        <end position="201"/>
    </location>
</feature>
<gene>
    <name evidence="9 11" type="primary">lnt</name>
    <name evidence="11" type="ORF">C4617_00455</name>
</gene>
<dbReference type="PANTHER" id="PTHR38686">
    <property type="entry name" value="APOLIPOPROTEIN N-ACYLTRANSFERASE"/>
    <property type="match status" value="1"/>
</dbReference>
<evidence type="ECO:0000256" key="2">
    <source>
        <dbReference type="ARBA" id="ARBA00010065"/>
    </source>
</evidence>
<dbReference type="EMBL" id="PSQJ01000001">
    <property type="protein sequence ID" value="PTL86929.1"/>
    <property type="molecule type" value="Genomic_DNA"/>
</dbReference>
<feature type="transmembrane region" description="Helical" evidence="9">
    <location>
        <begin position="12"/>
        <end position="30"/>
    </location>
</feature>
<dbReference type="PANTHER" id="PTHR38686:SF1">
    <property type="entry name" value="APOLIPOPROTEIN N-ACYLTRANSFERASE"/>
    <property type="match status" value="1"/>
</dbReference>
<dbReference type="UniPathway" id="UPA00666"/>
<comment type="pathway">
    <text evidence="9">Protein modification; lipoprotein biosynthesis (N-acyl transfer).</text>
</comment>
<evidence type="ECO:0000259" key="10">
    <source>
        <dbReference type="PROSITE" id="PS50263"/>
    </source>
</evidence>
<comment type="caution">
    <text evidence="11">The sequence shown here is derived from an EMBL/GenBank/DDBJ whole genome shotgun (WGS) entry which is preliminary data.</text>
</comment>
<dbReference type="Pfam" id="PF20154">
    <property type="entry name" value="LNT_N"/>
    <property type="match status" value="1"/>
</dbReference>
<dbReference type="GO" id="GO:0016410">
    <property type="term" value="F:N-acyltransferase activity"/>
    <property type="evidence" value="ECO:0007669"/>
    <property type="project" value="UniProtKB-UniRule"/>
</dbReference>
<feature type="domain" description="CN hydrolase" evidence="10">
    <location>
        <begin position="244"/>
        <end position="495"/>
    </location>
</feature>
<evidence type="ECO:0000256" key="1">
    <source>
        <dbReference type="ARBA" id="ARBA00004651"/>
    </source>
</evidence>